<feature type="transmembrane region" description="Helical" evidence="1">
    <location>
        <begin position="313"/>
        <end position="335"/>
    </location>
</feature>
<feature type="transmembrane region" description="Helical" evidence="1">
    <location>
        <begin position="233"/>
        <end position="251"/>
    </location>
</feature>
<dbReference type="SUPFAM" id="SSF103473">
    <property type="entry name" value="MFS general substrate transporter"/>
    <property type="match status" value="1"/>
</dbReference>
<feature type="transmembrane region" description="Helical" evidence="1">
    <location>
        <begin position="355"/>
        <end position="376"/>
    </location>
</feature>
<dbReference type="EMBL" id="RDQH01000339">
    <property type="protein sequence ID" value="RXH80223.1"/>
    <property type="molecule type" value="Genomic_DNA"/>
</dbReference>
<accession>A0A498IG39</accession>
<evidence type="ECO:0000313" key="3">
    <source>
        <dbReference type="Proteomes" id="UP000290289"/>
    </source>
</evidence>
<keyword evidence="1" id="KW-0812">Transmembrane</keyword>
<gene>
    <name evidence="2" type="ORF">DVH24_041370</name>
</gene>
<evidence type="ECO:0000256" key="1">
    <source>
        <dbReference type="SAM" id="Phobius"/>
    </source>
</evidence>
<proteinExistence type="predicted"/>
<reference evidence="2 3" key="1">
    <citation type="submission" date="2018-10" db="EMBL/GenBank/DDBJ databases">
        <title>A high-quality apple genome assembly.</title>
        <authorList>
            <person name="Hu J."/>
        </authorList>
    </citation>
    <scope>NUCLEOTIDE SEQUENCE [LARGE SCALE GENOMIC DNA]</scope>
    <source>
        <strain evidence="3">cv. HFTH1</strain>
        <tissue evidence="2">Young leaf</tissue>
    </source>
</reference>
<organism evidence="2 3">
    <name type="scientific">Malus domestica</name>
    <name type="common">Apple</name>
    <name type="synonym">Pyrus malus</name>
    <dbReference type="NCBI Taxonomy" id="3750"/>
    <lineage>
        <taxon>Eukaryota</taxon>
        <taxon>Viridiplantae</taxon>
        <taxon>Streptophyta</taxon>
        <taxon>Embryophyta</taxon>
        <taxon>Tracheophyta</taxon>
        <taxon>Spermatophyta</taxon>
        <taxon>Magnoliopsida</taxon>
        <taxon>eudicotyledons</taxon>
        <taxon>Gunneridae</taxon>
        <taxon>Pentapetalae</taxon>
        <taxon>rosids</taxon>
        <taxon>fabids</taxon>
        <taxon>Rosales</taxon>
        <taxon>Rosaceae</taxon>
        <taxon>Amygdaloideae</taxon>
        <taxon>Maleae</taxon>
        <taxon>Malus</taxon>
    </lineage>
</organism>
<keyword evidence="1" id="KW-0472">Membrane</keyword>
<dbReference type="AlphaFoldDB" id="A0A498IG39"/>
<feature type="transmembrane region" description="Helical" evidence="1">
    <location>
        <begin position="129"/>
        <end position="150"/>
    </location>
</feature>
<feature type="transmembrane region" description="Helical" evidence="1">
    <location>
        <begin position="388"/>
        <end position="408"/>
    </location>
</feature>
<comment type="caution">
    <text evidence="2">The sequence shown here is derived from an EMBL/GenBank/DDBJ whole genome shotgun (WGS) entry which is preliminary data.</text>
</comment>
<protein>
    <submittedName>
        <fullName evidence="2">Uncharacterized protein</fullName>
    </submittedName>
</protein>
<dbReference type="PANTHER" id="PTHR11654">
    <property type="entry name" value="OLIGOPEPTIDE TRANSPORTER-RELATED"/>
    <property type="match status" value="1"/>
</dbReference>
<dbReference type="STRING" id="3750.A0A498IG39"/>
<evidence type="ECO:0000313" key="2">
    <source>
        <dbReference type="EMBL" id="RXH80223.1"/>
    </source>
</evidence>
<dbReference type="InterPro" id="IPR036259">
    <property type="entry name" value="MFS_trans_sf"/>
</dbReference>
<feature type="transmembrane region" description="Helical" evidence="1">
    <location>
        <begin position="98"/>
        <end position="117"/>
    </location>
</feature>
<name>A0A498IG39_MALDO</name>
<sequence length="469" mass="53629">MASRNKPRADQLCCVQYCMAPQRSGAWRREIERNVSLAMGRFFGTVTTFLEGTRRTLIQIGIKRGHYNVFLGKCFHMVRKWLGNHLYFSKATTCIRSLVFSHSFVNQAIVGILIVYLTESWNTEQFEMAAIVTNLQEGITSVMVIVLAHISNSYMSRFKMIVSTNAAYILVPSKFMRAQTSAKAYYGVAVLVVLGEAGRSTTLPEFLDDQYFDEQKQTPLSDENRRDTRREALWSHPWILGAFLSMFLTTMSWTRTFWVSATLVGASYLVFLLGYSCYFVRSRIDESAGESRLVEQQRKKYWPLKKIKGEKSFFIEAIAMRSVFLAYTMVEATGSTFFFEQMSYLDHKVGTVKPLYFKLIGSFSCFLVSFLCDELLDRKQYWQNATLARIGSGLVCSMLCCVAAWQLAMTHLRLLYEHHVASSAILSLGTNERAGHERRARYYASHITDFALGIVRIITAISNMALRRI</sequence>
<dbReference type="Proteomes" id="UP000290289">
    <property type="component" value="Chromosome 13"/>
</dbReference>
<keyword evidence="1" id="KW-1133">Transmembrane helix</keyword>
<dbReference type="Gene3D" id="1.20.1250.20">
    <property type="entry name" value="MFS general substrate transporter like domains"/>
    <property type="match status" value="1"/>
</dbReference>
<feature type="transmembrane region" description="Helical" evidence="1">
    <location>
        <begin position="257"/>
        <end position="280"/>
    </location>
</feature>
<keyword evidence="3" id="KW-1185">Reference proteome</keyword>